<dbReference type="InterPro" id="IPR055298">
    <property type="entry name" value="AtLOH3-like"/>
</dbReference>
<dbReference type="AlphaFoldDB" id="A0A397ZKR9"/>
<dbReference type="EMBL" id="CM010631">
    <property type="protein sequence ID" value="RID64944.1"/>
    <property type="molecule type" value="Genomic_DNA"/>
</dbReference>
<feature type="domain" description="TTF-type" evidence="1">
    <location>
        <begin position="47"/>
        <end position="139"/>
    </location>
</feature>
<dbReference type="InterPro" id="IPR006580">
    <property type="entry name" value="Znf_TTF"/>
</dbReference>
<dbReference type="Proteomes" id="UP000264353">
    <property type="component" value="Chromosome A4"/>
</dbReference>
<organism evidence="2 3">
    <name type="scientific">Brassica campestris</name>
    <name type="common">Field mustard</name>
    <dbReference type="NCBI Taxonomy" id="3711"/>
    <lineage>
        <taxon>Eukaryota</taxon>
        <taxon>Viridiplantae</taxon>
        <taxon>Streptophyta</taxon>
        <taxon>Embryophyta</taxon>
        <taxon>Tracheophyta</taxon>
        <taxon>Spermatophyta</taxon>
        <taxon>Magnoliopsida</taxon>
        <taxon>eudicotyledons</taxon>
        <taxon>Gunneridae</taxon>
        <taxon>Pentapetalae</taxon>
        <taxon>rosids</taxon>
        <taxon>malvids</taxon>
        <taxon>Brassicales</taxon>
        <taxon>Brassicaceae</taxon>
        <taxon>Brassiceae</taxon>
        <taxon>Brassica</taxon>
    </lineage>
</organism>
<proteinExistence type="predicted"/>
<dbReference type="Pfam" id="PF14291">
    <property type="entry name" value="DUF4371"/>
    <property type="match status" value="1"/>
</dbReference>
<dbReference type="PANTHER" id="PTHR11697:SF230">
    <property type="entry name" value="ZINC FINGER, MYM DOMAIN CONTAINING 1"/>
    <property type="match status" value="1"/>
</dbReference>
<dbReference type="SUPFAM" id="SSF53098">
    <property type="entry name" value="Ribonuclease H-like"/>
    <property type="match status" value="1"/>
</dbReference>
<accession>A0A397ZKR9</accession>
<evidence type="ECO:0000313" key="2">
    <source>
        <dbReference type="EMBL" id="RID64944.1"/>
    </source>
</evidence>
<dbReference type="InterPro" id="IPR025398">
    <property type="entry name" value="DUF4371"/>
</dbReference>
<gene>
    <name evidence="2" type="ORF">BRARA_D00177</name>
</gene>
<evidence type="ECO:0000313" key="3">
    <source>
        <dbReference type="Proteomes" id="UP000264353"/>
    </source>
</evidence>
<sequence>MPHDPGERKGIHEYDHNQIDEVRRKYLTRGPCQPRGHSFKQRVISGALRRFNPSWFDQYGDWLEYSVKKEKAYCFFCYLFSNEKKSGNVGFVTEGFDSWNKSDRLAGHVGAVNSFHNIAKKKCEDLMRQGQSIKHAFQKQTDVVKKEYRIRLNASVDAARYLLKQGLPFRAHDETVDSSSKGNFLELVKYTAAQNEDVSKVVLKNAPRNNQMVSHPIQKDIVNCFSEEVINSIVQEMDNDVFALLVDESADCSMKEQMAIVFRFVDKHGMVKERFVGLIHVKDTCSLSLKSGIDSLLAKYSLSLKKVRGQGYDGAGNMRGEFNGLRALISKENSSAYYVHCFAHQLQLVVVAVAKKHFEVRDFFDKISLLVNVVAASCKRKDKMQEIQRDIIEKGISSGEIKTGKGLNQESSLPRPGITRWGSHYKTLLRLVEMFSSVDEMLMYVEDEGADLTQRSQANGLLKYIHTFDCVFYLHLMLHILGLTENLSLALQLKDQDILNAVSLVESTKRQLQKFRDDGWNSFVNDGSAFCKKHDTGILNMEDDFIDPRKPRKKTNITNLHHYQVNCFYTDWIWSFKTLSPTGSFREFDKEKLLRLAKFYPEDFSVMECISLKQQLDIYIDNVRGDERFADLKHLGDLSRLMLSLTLPVATATVERCFSGMKIVKTVLQNRIGDQFLSDCLICFIEKKNI</sequence>
<dbReference type="InterPro" id="IPR012337">
    <property type="entry name" value="RNaseH-like_sf"/>
</dbReference>
<name>A0A397ZKR9_BRACM</name>
<reference evidence="2 3" key="1">
    <citation type="submission" date="2018-06" db="EMBL/GenBank/DDBJ databases">
        <title>WGS assembly of Brassica rapa FPsc.</title>
        <authorList>
            <person name="Bowman J."/>
            <person name="Kohchi T."/>
            <person name="Yamato K."/>
            <person name="Jenkins J."/>
            <person name="Shu S."/>
            <person name="Ishizaki K."/>
            <person name="Yamaoka S."/>
            <person name="Nishihama R."/>
            <person name="Nakamura Y."/>
            <person name="Berger F."/>
            <person name="Adam C."/>
            <person name="Aki S."/>
            <person name="Althoff F."/>
            <person name="Araki T."/>
            <person name="Arteaga-Vazquez M."/>
            <person name="Balasubrmanian S."/>
            <person name="Bauer D."/>
            <person name="Boehm C."/>
            <person name="Briginshaw L."/>
            <person name="Caballero-Perez J."/>
            <person name="Catarino B."/>
            <person name="Chen F."/>
            <person name="Chiyoda S."/>
            <person name="Chovatia M."/>
            <person name="Davies K."/>
            <person name="Delmans M."/>
            <person name="Demura T."/>
            <person name="Dierschke T."/>
            <person name="Dolan L."/>
            <person name="Dorantes-Acosta A."/>
            <person name="Eklund D."/>
            <person name="Florent S."/>
            <person name="Flores-Sandoval E."/>
            <person name="Fujiyama A."/>
            <person name="Fukuzawa H."/>
            <person name="Galik B."/>
            <person name="Grimanelli D."/>
            <person name="Grimwood J."/>
            <person name="Grossniklaus U."/>
            <person name="Hamada T."/>
            <person name="Haseloff J."/>
            <person name="Hetherington A."/>
            <person name="Higo A."/>
            <person name="Hirakawa Y."/>
            <person name="Hundley H."/>
            <person name="Ikeda Y."/>
            <person name="Inoue K."/>
            <person name="Inoue S."/>
            <person name="Ishida S."/>
            <person name="Jia Q."/>
            <person name="Kakita M."/>
            <person name="Kanazawa T."/>
            <person name="Kawai Y."/>
            <person name="Kawashima T."/>
            <person name="Kennedy M."/>
            <person name="Kinose K."/>
            <person name="Kinoshita T."/>
            <person name="Kohara Y."/>
            <person name="Koide E."/>
            <person name="Komatsu K."/>
            <person name="Kopischke S."/>
            <person name="Kubo M."/>
            <person name="Kyozuka J."/>
            <person name="Lagercrantz U."/>
            <person name="Lin S."/>
            <person name="Lindquist E."/>
            <person name="Lipzen A."/>
            <person name="Lu C."/>
            <person name="Luna E."/>
            <person name="Martienssen R."/>
            <person name="Minamino N."/>
            <person name="Mizutani M."/>
            <person name="Mizutani M."/>
            <person name="Mochizuki N."/>
            <person name="Monte I."/>
            <person name="Mosher R."/>
            <person name="Nagasaki H."/>
            <person name="Nakagami H."/>
            <person name="Naramoto S."/>
            <person name="Nishitani K."/>
            <person name="Ohtani M."/>
            <person name="Okamoto T."/>
            <person name="Okumura M."/>
            <person name="Phillips J."/>
            <person name="Pollak B."/>
            <person name="Reinders A."/>
            <person name="Roevekamp M."/>
            <person name="Sano R."/>
            <person name="Sawa S."/>
            <person name="Schmid M."/>
            <person name="Shirakawa M."/>
            <person name="Solano R."/>
            <person name="Spunde A."/>
            <person name="Suetsugu N."/>
            <person name="Sugano S."/>
            <person name="Sugiyama A."/>
            <person name="Sun R."/>
            <person name="Suzuki Y."/>
            <person name="Takenaka M."/>
            <person name="Takezawa D."/>
            <person name="Tomogane H."/>
            <person name="Tsuzuki M."/>
            <person name="Ueda T."/>
            <person name="Umeda M."/>
            <person name="Ward J."/>
            <person name="Watanabe Y."/>
            <person name="Yazaki K."/>
            <person name="Yokoyama R."/>
            <person name="Yoshitake Y."/>
            <person name="Yotsui I."/>
            <person name="Zachgo S."/>
            <person name="Schmutz J."/>
        </authorList>
    </citation>
    <scope>NUCLEOTIDE SEQUENCE [LARGE SCALE GENOMIC DNA]</scope>
    <source>
        <strain evidence="3">cv. B-3</strain>
    </source>
</reference>
<dbReference type="SMART" id="SM00597">
    <property type="entry name" value="ZnF_TTF"/>
    <property type="match status" value="1"/>
</dbReference>
<protein>
    <recommendedName>
        <fullName evidence="1">TTF-type domain-containing protein</fullName>
    </recommendedName>
</protein>
<dbReference type="PANTHER" id="PTHR11697">
    <property type="entry name" value="GENERAL TRANSCRIPTION FACTOR 2-RELATED ZINC FINGER PROTEIN"/>
    <property type="match status" value="1"/>
</dbReference>
<evidence type="ECO:0000259" key="1">
    <source>
        <dbReference type="SMART" id="SM00597"/>
    </source>
</evidence>